<evidence type="ECO:0000313" key="1">
    <source>
        <dbReference type="EMBL" id="MCH89225.1"/>
    </source>
</evidence>
<keyword evidence="2" id="KW-1185">Reference proteome</keyword>
<proteinExistence type="predicted"/>
<dbReference type="AlphaFoldDB" id="A0A392MQ65"/>
<feature type="non-terminal residue" evidence="1">
    <location>
        <position position="1"/>
    </location>
</feature>
<dbReference type="EMBL" id="LXQA010015732">
    <property type="protein sequence ID" value="MCH89225.1"/>
    <property type="molecule type" value="Genomic_DNA"/>
</dbReference>
<dbReference type="Proteomes" id="UP000265520">
    <property type="component" value="Unassembled WGS sequence"/>
</dbReference>
<evidence type="ECO:0000313" key="2">
    <source>
        <dbReference type="Proteomes" id="UP000265520"/>
    </source>
</evidence>
<gene>
    <name evidence="1" type="ORF">A2U01_0010119</name>
</gene>
<organism evidence="1 2">
    <name type="scientific">Trifolium medium</name>
    <dbReference type="NCBI Taxonomy" id="97028"/>
    <lineage>
        <taxon>Eukaryota</taxon>
        <taxon>Viridiplantae</taxon>
        <taxon>Streptophyta</taxon>
        <taxon>Embryophyta</taxon>
        <taxon>Tracheophyta</taxon>
        <taxon>Spermatophyta</taxon>
        <taxon>Magnoliopsida</taxon>
        <taxon>eudicotyledons</taxon>
        <taxon>Gunneridae</taxon>
        <taxon>Pentapetalae</taxon>
        <taxon>rosids</taxon>
        <taxon>fabids</taxon>
        <taxon>Fabales</taxon>
        <taxon>Fabaceae</taxon>
        <taxon>Papilionoideae</taxon>
        <taxon>50 kb inversion clade</taxon>
        <taxon>NPAAA clade</taxon>
        <taxon>Hologalegina</taxon>
        <taxon>IRL clade</taxon>
        <taxon>Trifolieae</taxon>
        <taxon>Trifolium</taxon>
    </lineage>
</organism>
<sequence length="38" mass="4657">TTTIQEGRWREKWQVATRRTVLHREMMMVLPLRIVTTM</sequence>
<comment type="caution">
    <text evidence="1">The sequence shown here is derived from an EMBL/GenBank/DDBJ whole genome shotgun (WGS) entry which is preliminary data.</text>
</comment>
<accession>A0A392MQ65</accession>
<name>A0A392MQ65_9FABA</name>
<reference evidence="1 2" key="1">
    <citation type="journal article" date="2018" name="Front. Plant Sci.">
        <title>Red Clover (Trifolium pratense) and Zigzag Clover (T. medium) - A Picture of Genomic Similarities and Differences.</title>
        <authorList>
            <person name="Dluhosova J."/>
            <person name="Istvanek J."/>
            <person name="Nedelnik J."/>
            <person name="Repkova J."/>
        </authorList>
    </citation>
    <scope>NUCLEOTIDE SEQUENCE [LARGE SCALE GENOMIC DNA]</scope>
    <source>
        <strain evidence="2">cv. 10/8</strain>
        <tissue evidence="1">Leaf</tissue>
    </source>
</reference>
<protein>
    <submittedName>
        <fullName evidence="1">Uncharacterized protein</fullName>
    </submittedName>
</protein>